<dbReference type="AlphaFoldDB" id="A0A9Q0E480"/>
<dbReference type="EMBL" id="JANIIK010000048">
    <property type="protein sequence ID" value="KAJ3599759.1"/>
    <property type="molecule type" value="Genomic_DNA"/>
</dbReference>
<gene>
    <name evidence="2" type="ORF">NHX12_033715</name>
</gene>
<evidence type="ECO:0000313" key="2">
    <source>
        <dbReference type="EMBL" id="KAJ3599759.1"/>
    </source>
</evidence>
<feature type="region of interest" description="Disordered" evidence="1">
    <location>
        <begin position="1"/>
        <end position="43"/>
    </location>
</feature>
<keyword evidence="3" id="KW-1185">Reference proteome</keyword>
<evidence type="ECO:0000256" key="1">
    <source>
        <dbReference type="SAM" id="MobiDB-lite"/>
    </source>
</evidence>
<proteinExistence type="predicted"/>
<name>A0A9Q0E480_9TELE</name>
<reference evidence="2" key="1">
    <citation type="submission" date="2022-07" db="EMBL/GenBank/DDBJ databases">
        <title>Chromosome-level genome of Muraenolepis orangiensis.</title>
        <authorList>
            <person name="Kim J."/>
        </authorList>
    </citation>
    <scope>NUCLEOTIDE SEQUENCE</scope>
    <source>
        <strain evidence="2">KU_S4_2022</strain>
        <tissue evidence="2">Muscle</tissue>
    </source>
</reference>
<organism evidence="2 3">
    <name type="scientific">Muraenolepis orangiensis</name>
    <name type="common">Patagonian moray cod</name>
    <dbReference type="NCBI Taxonomy" id="630683"/>
    <lineage>
        <taxon>Eukaryota</taxon>
        <taxon>Metazoa</taxon>
        <taxon>Chordata</taxon>
        <taxon>Craniata</taxon>
        <taxon>Vertebrata</taxon>
        <taxon>Euteleostomi</taxon>
        <taxon>Actinopterygii</taxon>
        <taxon>Neopterygii</taxon>
        <taxon>Teleostei</taxon>
        <taxon>Neoteleostei</taxon>
        <taxon>Acanthomorphata</taxon>
        <taxon>Zeiogadaria</taxon>
        <taxon>Gadariae</taxon>
        <taxon>Gadiformes</taxon>
        <taxon>Muraenolepidoidei</taxon>
        <taxon>Muraenolepididae</taxon>
        <taxon>Muraenolepis</taxon>
    </lineage>
</organism>
<accession>A0A9Q0E480</accession>
<protein>
    <submittedName>
        <fullName evidence="2">Uncharacterized protein</fullName>
    </submittedName>
</protein>
<feature type="region of interest" description="Disordered" evidence="1">
    <location>
        <begin position="62"/>
        <end position="111"/>
    </location>
</feature>
<evidence type="ECO:0000313" key="3">
    <source>
        <dbReference type="Proteomes" id="UP001148018"/>
    </source>
</evidence>
<dbReference type="Proteomes" id="UP001148018">
    <property type="component" value="Unassembled WGS sequence"/>
</dbReference>
<sequence length="111" mass="11876">MKLFPYGRSAEAGLTRDLNPASTDPCQGPAASGRSPPDRQTTNNKCMHHCVVLFFRPLPPLVPGGGPYNMLRVTRRRRASVRRGTPDPTPGGTDGRSGAEVTAQSHGGPRQ</sequence>
<comment type="caution">
    <text evidence="2">The sequence shown here is derived from an EMBL/GenBank/DDBJ whole genome shotgun (WGS) entry which is preliminary data.</text>
</comment>